<evidence type="ECO:0000313" key="3">
    <source>
        <dbReference type="EMBL" id="KAK0747070.1"/>
    </source>
</evidence>
<reference evidence="3" key="1">
    <citation type="submission" date="2023-06" db="EMBL/GenBank/DDBJ databases">
        <title>Genome-scale phylogeny and comparative genomics of the fungal order Sordariales.</title>
        <authorList>
            <consortium name="Lawrence Berkeley National Laboratory"/>
            <person name="Hensen N."/>
            <person name="Bonometti L."/>
            <person name="Westerberg I."/>
            <person name="Brannstrom I.O."/>
            <person name="Guillou S."/>
            <person name="Cros-Aarteil S."/>
            <person name="Calhoun S."/>
            <person name="Haridas S."/>
            <person name="Kuo A."/>
            <person name="Mondo S."/>
            <person name="Pangilinan J."/>
            <person name="Riley R."/>
            <person name="LaButti K."/>
            <person name="Andreopoulos B."/>
            <person name="Lipzen A."/>
            <person name="Chen C."/>
            <person name="Yanf M."/>
            <person name="Daum C."/>
            <person name="Ng V."/>
            <person name="Clum A."/>
            <person name="Steindorff A."/>
            <person name="Ohm R."/>
            <person name="Martin F."/>
            <person name="Silar P."/>
            <person name="Natvig D."/>
            <person name="Lalanne C."/>
            <person name="Gautier V."/>
            <person name="Ament-velasquez S.L."/>
            <person name="Kruys A."/>
            <person name="Hutchinson M.I."/>
            <person name="Powell A.J."/>
            <person name="Barry K."/>
            <person name="Miller A.N."/>
            <person name="Grigoriev I.V."/>
            <person name="Debuchy R."/>
            <person name="Gladieux P."/>
            <person name="Thoren M.H."/>
            <person name="Johannesson H."/>
        </authorList>
    </citation>
    <scope>NUCLEOTIDE SEQUENCE</scope>
    <source>
        <strain evidence="3">SMH3187-1</strain>
    </source>
</reference>
<dbReference type="EMBL" id="JAUKUD010000004">
    <property type="protein sequence ID" value="KAK0747070.1"/>
    <property type="molecule type" value="Genomic_DNA"/>
</dbReference>
<name>A0AA40EWX4_9PEZI</name>
<keyword evidence="4" id="KW-1185">Reference proteome</keyword>
<dbReference type="GO" id="GO:0016491">
    <property type="term" value="F:oxidoreductase activity"/>
    <property type="evidence" value="ECO:0007669"/>
    <property type="project" value="UniProtKB-KW"/>
</dbReference>
<dbReference type="SUPFAM" id="SSF51735">
    <property type="entry name" value="NAD(P)-binding Rossmann-fold domains"/>
    <property type="match status" value="1"/>
</dbReference>
<dbReference type="PANTHER" id="PTHR24320">
    <property type="entry name" value="RETINOL DEHYDROGENASE"/>
    <property type="match status" value="1"/>
</dbReference>
<dbReference type="Gene3D" id="3.40.50.720">
    <property type="entry name" value="NAD(P)-binding Rossmann-like Domain"/>
    <property type="match status" value="1"/>
</dbReference>
<dbReference type="InterPro" id="IPR002347">
    <property type="entry name" value="SDR_fam"/>
</dbReference>
<dbReference type="AlphaFoldDB" id="A0AA40EWX4"/>
<comment type="caution">
    <text evidence="3">The sequence shown here is derived from an EMBL/GenBank/DDBJ whole genome shotgun (WGS) entry which is preliminary data.</text>
</comment>
<dbReference type="Pfam" id="PF00106">
    <property type="entry name" value="adh_short"/>
    <property type="match status" value="1"/>
</dbReference>
<dbReference type="InterPro" id="IPR036291">
    <property type="entry name" value="NAD(P)-bd_dom_sf"/>
</dbReference>
<evidence type="ECO:0008006" key="5">
    <source>
        <dbReference type="Google" id="ProtNLM"/>
    </source>
</evidence>
<organism evidence="3 4">
    <name type="scientific">Schizothecium vesticola</name>
    <dbReference type="NCBI Taxonomy" id="314040"/>
    <lineage>
        <taxon>Eukaryota</taxon>
        <taxon>Fungi</taxon>
        <taxon>Dikarya</taxon>
        <taxon>Ascomycota</taxon>
        <taxon>Pezizomycotina</taxon>
        <taxon>Sordariomycetes</taxon>
        <taxon>Sordariomycetidae</taxon>
        <taxon>Sordariales</taxon>
        <taxon>Schizotheciaceae</taxon>
        <taxon>Schizothecium</taxon>
    </lineage>
</organism>
<proteinExistence type="inferred from homology"/>
<evidence type="ECO:0000256" key="2">
    <source>
        <dbReference type="ARBA" id="ARBA00023002"/>
    </source>
</evidence>
<evidence type="ECO:0000256" key="1">
    <source>
        <dbReference type="ARBA" id="ARBA00006484"/>
    </source>
</evidence>
<protein>
    <recommendedName>
        <fullName evidence="5">Oxidoreductase</fullName>
    </recommendedName>
</protein>
<dbReference type="PRINTS" id="PR00081">
    <property type="entry name" value="GDHRDH"/>
</dbReference>
<dbReference type="PANTHER" id="PTHR24320:SF154">
    <property type="entry name" value="OXIDOREDUCTASE, SHORT-CHAIN DEHYDROGENASE_REDUCTASE FAMILY (AFU_ORTHOLOGUE AFUA_2G04560)"/>
    <property type="match status" value="1"/>
</dbReference>
<sequence length="305" mass="32510">MPGFEPKKDVPDLTGKVILVTGGTAGVGAGTVIELVRHNPAHVLFTGRKVTSAEATIASARKAAPDVPITFIEVDLANLASVKAAADKLIAQLSRLDVLVCNAGIMAVPAGVSPDGYEIHIATNHLGHALLVHKLLPLLQTTSELEGSDVRIVMVTSAAWAGTPPGGIQFDRLKSQQDLKILGRWLRYGQSKLANMIFARELAARYPKIVSLSLTPGVVSTGLVTNLGLVDKALVYLPNIGKMKTPENGTHNLLWAIGSPRDKIKPGGYYEPVGDLSNRSTKASKDPQLGGKLWEWTAAELEPWL</sequence>
<comment type="similarity">
    <text evidence="1">Belongs to the short-chain dehydrogenases/reductases (SDR) family.</text>
</comment>
<keyword evidence="2" id="KW-0560">Oxidoreductase</keyword>
<evidence type="ECO:0000313" key="4">
    <source>
        <dbReference type="Proteomes" id="UP001172155"/>
    </source>
</evidence>
<dbReference type="Proteomes" id="UP001172155">
    <property type="component" value="Unassembled WGS sequence"/>
</dbReference>
<accession>A0AA40EWX4</accession>
<gene>
    <name evidence="3" type="ORF">B0T18DRAFT_391401</name>
</gene>